<reference evidence="1" key="1">
    <citation type="submission" date="2020-03" db="EMBL/GenBank/DDBJ databases">
        <authorList>
            <person name="Chebbi M.A."/>
            <person name="Drezen J.M."/>
        </authorList>
    </citation>
    <scope>NUCLEOTIDE SEQUENCE</scope>
    <source>
        <tissue evidence="1">Whole body</tissue>
    </source>
</reference>
<keyword evidence="2" id="KW-1185">Reference proteome</keyword>
<dbReference type="Proteomes" id="UP000729913">
    <property type="component" value="Unassembled WGS sequence"/>
</dbReference>
<protein>
    <submittedName>
        <fullName evidence="1">Uncharacterized protein</fullName>
    </submittedName>
</protein>
<name>A0A8J5QZC4_9HYME</name>
<dbReference type="AlphaFoldDB" id="A0A8J5QZC4"/>
<reference evidence="1" key="2">
    <citation type="submission" date="2021-04" db="EMBL/GenBank/DDBJ databases">
        <title>Genome-wide patterns of bracovirus chromosomal integration into multiple host tissues during parasitism.</title>
        <authorList>
            <person name="Chebbi M.A.C."/>
        </authorList>
    </citation>
    <scope>NUCLEOTIDE SEQUENCE</scope>
    <source>
        <tissue evidence="1">Whole body</tissue>
    </source>
</reference>
<proteinExistence type="predicted"/>
<dbReference type="EMBL" id="JAAOIC020000047">
    <property type="protein sequence ID" value="KAG8037567.1"/>
    <property type="molecule type" value="Genomic_DNA"/>
</dbReference>
<organism evidence="1 2">
    <name type="scientific">Cotesia typhae</name>
    <dbReference type="NCBI Taxonomy" id="2053667"/>
    <lineage>
        <taxon>Eukaryota</taxon>
        <taxon>Metazoa</taxon>
        <taxon>Ecdysozoa</taxon>
        <taxon>Arthropoda</taxon>
        <taxon>Hexapoda</taxon>
        <taxon>Insecta</taxon>
        <taxon>Pterygota</taxon>
        <taxon>Neoptera</taxon>
        <taxon>Endopterygota</taxon>
        <taxon>Hymenoptera</taxon>
        <taxon>Apocrita</taxon>
        <taxon>Ichneumonoidea</taxon>
        <taxon>Braconidae</taxon>
        <taxon>Microgastrinae</taxon>
        <taxon>Cotesia</taxon>
    </lineage>
</organism>
<gene>
    <name evidence="1" type="ORF">G9C98_005777</name>
</gene>
<evidence type="ECO:0000313" key="1">
    <source>
        <dbReference type="EMBL" id="KAG8037567.1"/>
    </source>
</evidence>
<comment type="caution">
    <text evidence="1">The sequence shown here is derived from an EMBL/GenBank/DDBJ whole genome shotgun (WGS) entry which is preliminary data.</text>
</comment>
<sequence>MDQQQHDIPIVTGNSHICTKANTTTASGNTRNAQLSTTDVYCAASATRVQCKSSSFAAYVTSSDH</sequence>
<accession>A0A8J5QZC4</accession>
<evidence type="ECO:0000313" key="2">
    <source>
        <dbReference type="Proteomes" id="UP000729913"/>
    </source>
</evidence>